<gene>
    <name evidence="2" type="ORF">QBC40DRAFT_291692</name>
</gene>
<keyword evidence="1" id="KW-0732">Signal</keyword>
<accession>A0AAN6XS99</accession>
<feature type="chain" id="PRO_5042919560" evidence="1">
    <location>
        <begin position="20"/>
        <end position="143"/>
    </location>
</feature>
<keyword evidence="3" id="KW-1185">Reference proteome</keyword>
<organism evidence="2 3">
    <name type="scientific">Triangularia verruculosa</name>
    <dbReference type="NCBI Taxonomy" id="2587418"/>
    <lineage>
        <taxon>Eukaryota</taxon>
        <taxon>Fungi</taxon>
        <taxon>Dikarya</taxon>
        <taxon>Ascomycota</taxon>
        <taxon>Pezizomycotina</taxon>
        <taxon>Sordariomycetes</taxon>
        <taxon>Sordariomycetidae</taxon>
        <taxon>Sordariales</taxon>
        <taxon>Podosporaceae</taxon>
        <taxon>Triangularia</taxon>
    </lineage>
</organism>
<proteinExistence type="predicted"/>
<name>A0AAN6XS99_9PEZI</name>
<reference evidence="2" key="2">
    <citation type="submission" date="2023-05" db="EMBL/GenBank/DDBJ databases">
        <authorList>
            <consortium name="Lawrence Berkeley National Laboratory"/>
            <person name="Steindorff A."/>
            <person name="Hensen N."/>
            <person name="Bonometti L."/>
            <person name="Westerberg I."/>
            <person name="Brannstrom I.O."/>
            <person name="Guillou S."/>
            <person name="Cros-Aarteil S."/>
            <person name="Calhoun S."/>
            <person name="Haridas S."/>
            <person name="Kuo A."/>
            <person name="Mondo S."/>
            <person name="Pangilinan J."/>
            <person name="Riley R."/>
            <person name="Labutti K."/>
            <person name="Andreopoulos B."/>
            <person name="Lipzen A."/>
            <person name="Chen C."/>
            <person name="Yanf M."/>
            <person name="Daum C."/>
            <person name="Ng V."/>
            <person name="Clum A."/>
            <person name="Ohm R."/>
            <person name="Martin F."/>
            <person name="Silar P."/>
            <person name="Natvig D."/>
            <person name="Lalanne C."/>
            <person name="Gautier V."/>
            <person name="Ament-Velasquez S.L."/>
            <person name="Kruys A."/>
            <person name="Hutchinson M.I."/>
            <person name="Powell A.J."/>
            <person name="Barry K."/>
            <person name="Miller A.N."/>
            <person name="Grigoriev I.V."/>
            <person name="Debuchy R."/>
            <person name="Gladieux P."/>
            <person name="Thoren M.H."/>
            <person name="Johannesson H."/>
        </authorList>
    </citation>
    <scope>NUCLEOTIDE SEQUENCE</scope>
    <source>
        <strain evidence="2">CBS 315.58</strain>
    </source>
</reference>
<dbReference type="EMBL" id="MU863875">
    <property type="protein sequence ID" value="KAK4205665.1"/>
    <property type="molecule type" value="Genomic_DNA"/>
</dbReference>
<comment type="caution">
    <text evidence="2">The sequence shown here is derived from an EMBL/GenBank/DDBJ whole genome shotgun (WGS) entry which is preliminary data.</text>
</comment>
<reference evidence="2" key="1">
    <citation type="journal article" date="2023" name="Mol. Phylogenet. Evol.">
        <title>Genome-scale phylogeny and comparative genomics of the fungal order Sordariales.</title>
        <authorList>
            <person name="Hensen N."/>
            <person name="Bonometti L."/>
            <person name="Westerberg I."/>
            <person name="Brannstrom I.O."/>
            <person name="Guillou S."/>
            <person name="Cros-Aarteil S."/>
            <person name="Calhoun S."/>
            <person name="Haridas S."/>
            <person name="Kuo A."/>
            <person name="Mondo S."/>
            <person name="Pangilinan J."/>
            <person name="Riley R."/>
            <person name="LaButti K."/>
            <person name="Andreopoulos B."/>
            <person name="Lipzen A."/>
            <person name="Chen C."/>
            <person name="Yan M."/>
            <person name="Daum C."/>
            <person name="Ng V."/>
            <person name="Clum A."/>
            <person name="Steindorff A."/>
            <person name="Ohm R.A."/>
            <person name="Martin F."/>
            <person name="Silar P."/>
            <person name="Natvig D.O."/>
            <person name="Lalanne C."/>
            <person name="Gautier V."/>
            <person name="Ament-Velasquez S.L."/>
            <person name="Kruys A."/>
            <person name="Hutchinson M.I."/>
            <person name="Powell A.J."/>
            <person name="Barry K."/>
            <person name="Miller A.N."/>
            <person name="Grigoriev I.V."/>
            <person name="Debuchy R."/>
            <person name="Gladieux P."/>
            <person name="Hiltunen Thoren M."/>
            <person name="Johannesson H."/>
        </authorList>
    </citation>
    <scope>NUCLEOTIDE SEQUENCE</scope>
    <source>
        <strain evidence="2">CBS 315.58</strain>
    </source>
</reference>
<dbReference type="Proteomes" id="UP001303160">
    <property type="component" value="Unassembled WGS sequence"/>
</dbReference>
<dbReference type="AlphaFoldDB" id="A0AAN6XS99"/>
<protein>
    <submittedName>
        <fullName evidence="2">Uncharacterized protein</fullName>
    </submittedName>
</protein>
<evidence type="ECO:0000313" key="3">
    <source>
        <dbReference type="Proteomes" id="UP001303160"/>
    </source>
</evidence>
<feature type="signal peptide" evidence="1">
    <location>
        <begin position="1"/>
        <end position="19"/>
    </location>
</feature>
<evidence type="ECO:0000313" key="2">
    <source>
        <dbReference type="EMBL" id="KAK4205665.1"/>
    </source>
</evidence>
<evidence type="ECO:0000256" key="1">
    <source>
        <dbReference type="SAM" id="SignalP"/>
    </source>
</evidence>
<sequence length="143" mass="16176">MSWSLTQLVPAVWLLPMFAGIIERRHPREKVNQQARQQLAKLDRRPTQTLMKMVICDADIILLDKLNTAILLPFVRDQLENPSIATGRFLPELHSTNRPCLGESCLPVATGKETAVEHVVGFRVLRHSVARTDIATRDEEGEQ</sequence>